<name>A0A239VCY9_9MICO</name>
<feature type="signal peptide" evidence="1">
    <location>
        <begin position="1"/>
        <end position="26"/>
    </location>
</feature>
<gene>
    <name evidence="3" type="ORF">SAMEA4475696_00728</name>
</gene>
<dbReference type="PANTHER" id="PTHR35535:SF2">
    <property type="entry name" value="DUF306 DOMAIN-CONTAINING PROTEIN"/>
    <property type="match status" value="1"/>
</dbReference>
<proteinExistence type="predicted"/>
<dbReference type="AlphaFoldDB" id="A0A239VCY9"/>
<evidence type="ECO:0000313" key="4">
    <source>
        <dbReference type="Proteomes" id="UP000242637"/>
    </source>
</evidence>
<dbReference type="OrthoDB" id="4990393at2"/>
<accession>A0A239VCY9</accession>
<dbReference type="GeneID" id="63458994"/>
<dbReference type="EMBL" id="LT906453">
    <property type="protein sequence ID" value="SNV19538.1"/>
    <property type="molecule type" value="Genomic_DNA"/>
</dbReference>
<feature type="domain" description="DUF306" evidence="2">
    <location>
        <begin position="33"/>
        <end position="135"/>
    </location>
</feature>
<evidence type="ECO:0000256" key="1">
    <source>
        <dbReference type="SAM" id="SignalP"/>
    </source>
</evidence>
<dbReference type="Gene3D" id="2.40.128.270">
    <property type="match status" value="1"/>
</dbReference>
<organism evidence="3 4">
    <name type="scientific">Dermatophilus congolensis</name>
    <dbReference type="NCBI Taxonomy" id="1863"/>
    <lineage>
        <taxon>Bacteria</taxon>
        <taxon>Bacillati</taxon>
        <taxon>Actinomycetota</taxon>
        <taxon>Actinomycetes</taxon>
        <taxon>Micrococcales</taxon>
        <taxon>Dermatophilaceae</taxon>
        <taxon>Dermatophilus</taxon>
    </lineage>
</organism>
<keyword evidence="4" id="KW-1185">Reference proteome</keyword>
<dbReference type="KEGG" id="dco:SAMEA4475696_0728"/>
<reference evidence="3 4" key="1">
    <citation type="submission" date="2017-06" db="EMBL/GenBank/DDBJ databases">
        <authorList>
            <consortium name="Pathogen Informatics"/>
        </authorList>
    </citation>
    <scope>NUCLEOTIDE SEQUENCE [LARGE SCALE GENOMIC DNA]</scope>
    <source>
        <strain evidence="3 4">NCTC13039</strain>
    </source>
</reference>
<dbReference type="PANTHER" id="PTHR35535">
    <property type="entry name" value="HEAT SHOCK PROTEIN HSLJ"/>
    <property type="match status" value="1"/>
</dbReference>
<dbReference type="InterPro" id="IPR005184">
    <property type="entry name" value="DUF306_Meta_HslJ"/>
</dbReference>
<evidence type="ECO:0000259" key="2">
    <source>
        <dbReference type="Pfam" id="PF03724"/>
    </source>
</evidence>
<feature type="chain" id="PRO_5011264955" evidence="1">
    <location>
        <begin position="27"/>
        <end position="141"/>
    </location>
</feature>
<evidence type="ECO:0000313" key="3">
    <source>
        <dbReference type="EMBL" id="SNV19538.1"/>
    </source>
</evidence>
<dbReference type="InterPro" id="IPR038670">
    <property type="entry name" value="HslJ-like_sf"/>
</dbReference>
<dbReference type="Pfam" id="PF03724">
    <property type="entry name" value="META"/>
    <property type="match status" value="1"/>
</dbReference>
<protein>
    <submittedName>
        <fullName evidence="3">Heat-inducible protein</fullName>
    </submittedName>
</protein>
<keyword evidence="1" id="KW-0732">Signal</keyword>
<dbReference type="InterPro" id="IPR053147">
    <property type="entry name" value="Hsp_HslJ-like"/>
</dbReference>
<dbReference type="Proteomes" id="UP000242637">
    <property type="component" value="Chromosome 1"/>
</dbReference>
<dbReference type="RefSeq" id="WP_157728076.1">
    <property type="nucleotide sequence ID" value="NZ_JAAFNI010000001.1"/>
</dbReference>
<sequence length="141" mass="14978">MKGIRIATAITATTLLLGGAAYAAHAAVSAQDPVSGHSWHLVMPGVDSKITKDAKFTIKKDGTFEGEDACNHVFGKAKVADKTITTSGLATTQAACVDDKVNKVADVYHSIFEKPAKFEYSDKKLTLTTKDGAKYTAVRTD</sequence>